<evidence type="ECO:0000256" key="4">
    <source>
        <dbReference type="ARBA" id="ARBA00022729"/>
    </source>
</evidence>
<dbReference type="GO" id="GO:0016787">
    <property type="term" value="F:hydrolase activity"/>
    <property type="evidence" value="ECO:0007669"/>
    <property type="project" value="UniProtKB-KW"/>
</dbReference>
<keyword evidence="5 9" id="KW-0378">Hydrolase</keyword>
<keyword evidence="10" id="KW-1185">Reference proteome</keyword>
<evidence type="ECO:0000313" key="9">
    <source>
        <dbReference type="EMBL" id="MEN2791326.1"/>
    </source>
</evidence>
<evidence type="ECO:0000256" key="5">
    <source>
        <dbReference type="ARBA" id="ARBA00022801"/>
    </source>
</evidence>
<dbReference type="Gene3D" id="3.40.50.1820">
    <property type="entry name" value="alpha/beta hydrolase"/>
    <property type="match status" value="1"/>
</dbReference>
<evidence type="ECO:0000256" key="1">
    <source>
        <dbReference type="ARBA" id="ARBA00006249"/>
    </source>
</evidence>
<dbReference type="RefSeq" id="WP_343892420.1">
    <property type="nucleotide sequence ID" value="NZ_BAAAEH010000059.1"/>
</dbReference>
<dbReference type="EMBL" id="JBDIME010000016">
    <property type="protein sequence ID" value="MEN2791326.1"/>
    <property type="molecule type" value="Genomic_DNA"/>
</dbReference>
<dbReference type="PANTHER" id="PTHR33938:SF15">
    <property type="entry name" value="FERULOYL ESTERASE B-RELATED"/>
    <property type="match status" value="1"/>
</dbReference>
<keyword evidence="4" id="KW-0732">Signal</keyword>
<dbReference type="InterPro" id="IPR011118">
    <property type="entry name" value="Tannase/feruloyl_esterase"/>
</dbReference>
<accession>A0ABU9Y695</accession>
<sequence length="606" mass="66842">MTRVFLVDEVCLAYRAKLVIGNTARLATSALPSLIATVFPRRCRMAAAALIHHNHRRGEMTPRVWRAAALLLLAFCTTMLLSDAAIAAPQPASAEQTACETVADMDFSLTRDAPTQIMEAQYMEATASAPAHCLVEGYIAPAIGFGLELPAKNWNSKFIMMGCGGSCGSYRPGLEWCAEALRRGYACAATDQGHGPNLTVTPVRPALDRLWSYQNPQAKIDHAGRAMSATTIAGRAIAEKFYKAAIRLTYFLGCSDGGRSAMIMAQHYPSQFDGIVAIDPVMRWSRSLLQLEYNYQAVTHADGTPIFKRSDLELLHQAVLRACDKIDGLADGVVGDPRLCRFEPGTLECKAGATGNCLSKEQVDAARKIYAGIRTSTGKQVFYGSMPGTELDPPYGFNDVPNSRYSEYYKYMLFAPDLGPTWTREQMDPDTDYTRLGVARTLFDADNPDLREFKARGGKLMIVQGWNDSGLPSPLSNVDYYEEVQRVMGGPEKTKDFARLFMMPGAAHCGRGSGANMADYLTYLENWVEKKQAPDMLVAYHLEVGTKSWSSPQFARAPTAGDQVTFSRPIYPYPTQFRYKGKGDPNDYRSFAPVDPKPTPEVRINY</sequence>
<name>A0ABU9Y695_9SPHN</name>
<evidence type="ECO:0000256" key="7">
    <source>
        <dbReference type="ARBA" id="ARBA00023157"/>
    </source>
</evidence>
<keyword evidence="6" id="KW-0106">Calcium</keyword>
<comment type="similarity">
    <text evidence="1">Belongs to the tannase family.</text>
</comment>
<dbReference type="InterPro" id="IPR029058">
    <property type="entry name" value="AB_hydrolase_fold"/>
</dbReference>
<evidence type="ECO:0000256" key="2">
    <source>
        <dbReference type="ARBA" id="ARBA00022487"/>
    </source>
</evidence>
<organism evidence="9 10">
    <name type="scientific">Sphingomonas oligophenolica</name>
    <dbReference type="NCBI Taxonomy" id="301154"/>
    <lineage>
        <taxon>Bacteria</taxon>
        <taxon>Pseudomonadati</taxon>
        <taxon>Pseudomonadota</taxon>
        <taxon>Alphaproteobacteria</taxon>
        <taxon>Sphingomonadales</taxon>
        <taxon>Sphingomonadaceae</taxon>
        <taxon>Sphingomonas</taxon>
    </lineage>
</organism>
<keyword evidence="2" id="KW-0719">Serine esterase</keyword>
<evidence type="ECO:0000256" key="8">
    <source>
        <dbReference type="SAM" id="MobiDB-lite"/>
    </source>
</evidence>
<protein>
    <submittedName>
        <fullName evidence="9">Tannase/feruloyl esterase family alpha/beta hydrolase</fullName>
    </submittedName>
</protein>
<keyword evidence="3" id="KW-0479">Metal-binding</keyword>
<dbReference type="Proteomes" id="UP001419910">
    <property type="component" value="Unassembled WGS sequence"/>
</dbReference>
<evidence type="ECO:0000256" key="3">
    <source>
        <dbReference type="ARBA" id="ARBA00022723"/>
    </source>
</evidence>
<keyword evidence="7" id="KW-1015">Disulfide bond</keyword>
<evidence type="ECO:0000256" key="6">
    <source>
        <dbReference type="ARBA" id="ARBA00022837"/>
    </source>
</evidence>
<proteinExistence type="inferred from homology"/>
<dbReference type="Pfam" id="PF07519">
    <property type="entry name" value="Tannase"/>
    <property type="match status" value="2"/>
</dbReference>
<dbReference type="PANTHER" id="PTHR33938">
    <property type="entry name" value="FERULOYL ESTERASE B-RELATED"/>
    <property type="match status" value="1"/>
</dbReference>
<feature type="region of interest" description="Disordered" evidence="8">
    <location>
        <begin position="581"/>
        <end position="606"/>
    </location>
</feature>
<comment type="caution">
    <text evidence="9">The sequence shown here is derived from an EMBL/GenBank/DDBJ whole genome shotgun (WGS) entry which is preliminary data.</text>
</comment>
<reference evidence="9 10" key="1">
    <citation type="submission" date="2024-05" db="EMBL/GenBank/DDBJ databases">
        <authorList>
            <person name="Liu Q."/>
            <person name="Xin Y.-H."/>
        </authorList>
    </citation>
    <scope>NUCLEOTIDE SEQUENCE [LARGE SCALE GENOMIC DNA]</scope>
    <source>
        <strain evidence="9 10">CGMCC 1.10181</strain>
    </source>
</reference>
<gene>
    <name evidence="9" type="ORF">ABC974_16950</name>
</gene>
<dbReference type="SUPFAM" id="SSF53474">
    <property type="entry name" value="alpha/beta-Hydrolases"/>
    <property type="match status" value="1"/>
</dbReference>
<evidence type="ECO:0000313" key="10">
    <source>
        <dbReference type="Proteomes" id="UP001419910"/>
    </source>
</evidence>